<comment type="pathway">
    <text evidence="3">Sulfur metabolism; hydrogen sulfide biosynthesis; hydrogen sulfide from sulfite (NADPH route): step 1/1.</text>
</comment>
<dbReference type="FunFam" id="1.20.990.10:FF:000010">
    <property type="entry name" value="Sulfite reductase [NADPH] flavoprotein component"/>
    <property type="match status" value="1"/>
</dbReference>
<dbReference type="Pfam" id="PF00667">
    <property type="entry name" value="FAD_binding_1"/>
    <property type="match status" value="1"/>
</dbReference>
<dbReference type="Gene3D" id="1.20.990.10">
    <property type="entry name" value="NADPH-cytochrome p450 Reductase, Chain A, domain 3"/>
    <property type="match status" value="1"/>
</dbReference>
<gene>
    <name evidence="19" type="ORF">Clacol_001718</name>
</gene>
<dbReference type="GO" id="GO:0046394">
    <property type="term" value="P:carboxylic acid biosynthetic process"/>
    <property type="evidence" value="ECO:0007669"/>
    <property type="project" value="UniProtKB-ARBA"/>
</dbReference>
<evidence type="ECO:0000256" key="8">
    <source>
        <dbReference type="ARBA" id="ARBA00022643"/>
    </source>
</evidence>
<evidence type="ECO:0000313" key="20">
    <source>
        <dbReference type="Proteomes" id="UP001050691"/>
    </source>
</evidence>
<evidence type="ECO:0000256" key="14">
    <source>
        <dbReference type="ARBA" id="ARBA00052219"/>
    </source>
</evidence>
<keyword evidence="13" id="KW-0560">Oxidoreductase</keyword>
<dbReference type="SUPFAM" id="SSF50978">
    <property type="entry name" value="WD40 repeat-like"/>
    <property type="match status" value="1"/>
</dbReference>
<keyword evidence="20" id="KW-1185">Reference proteome</keyword>
<keyword evidence="6 16" id="KW-0853">WD repeat</keyword>
<dbReference type="InterPro" id="IPR017927">
    <property type="entry name" value="FAD-bd_FR_type"/>
</dbReference>
<dbReference type="Gene3D" id="3.40.50.80">
    <property type="entry name" value="Nucleotide-binding domain of ferredoxin-NADP reductase (FNR) module"/>
    <property type="match status" value="1"/>
</dbReference>
<dbReference type="GO" id="GO:0010181">
    <property type="term" value="F:FMN binding"/>
    <property type="evidence" value="ECO:0007669"/>
    <property type="project" value="TreeGrafter"/>
</dbReference>
<reference evidence="19" key="1">
    <citation type="submission" date="2021-10" db="EMBL/GenBank/DDBJ databases">
        <title>De novo Genome Assembly of Clathrus columnatus (Basidiomycota, Fungi) Using Illumina and Nanopore Sequence Data.</title>
        <authorList>
            <person name="Ogiso-Tanaka E."/>
            <person name="Itagaki H."/>
            <person name="Hosoya T."/>
            <person name="Hosaka K."/>
        </authorList>
    </citation>
    <scope>NUCLEOTIDE SEQUENCE</scope>
    <source>
        <strain evidence="19">MO-923</strain>
    </source>
</reference>
<evidence type="ECO:0000256" key="11">
    <source>
        <dbReference type="ARBA" id="ARBA00022857"/>
    </source>
</evidence>
<comment type="cofactor">
    <cofactor evidence="2">
        <name>FAD</name>
        <dbReference type="ChEBI" id="CHEBI:57692"/>
    </cofactor>
</comment>
<dbReference type="Gene3D" id="3.40.50.970">
    <property type="match status" value="1"/>
</dbReference>
<dbReference type="PROSITE" id="PS00678">
    <property type="entry name" value="WD_REPEATS_1"/>
    <property type="match status" value="1"/>
</dbReference>
<evidence type="ECO:0000256" key="3">
    <source>
        <dbReference type="ARBA" id="ARBA00004774"/>
    </source>
</evidence>
<dbReference type="Pfam" id="PF13840">
    <property type="entry name" value="ACT_7"/>
    <property type="match status" value="1"/>
</dbReference>
<feature type="domain" description="FAD-binding FR-type" evidence="18">
    <location>
        <begin position="649"/>
        <end position="884"/>
    </location>
</feature>
<sequence length="1762" mass="195744">MVDSPIGSSASARIEQISSKASSIIFLYDLAEYYGFGNITREYLKENSNVSKLVSLQSRSGSGLSVIGRLSQGTSKEGGNSLPLTAYVTPVGLVQMAAALSLLPDPKTSSRLVIQVPNVSTTGANLVLSPSLSSLSDVLFNLPETVCVLLSATPQESVDMATIAYQLPYHTVHIFDHHSTTRESSNLIESSQPASFHGTPKDLLLHLGYNFFDFVGDAKAHTVFVVLNTPLALTIKALIKTIPGLAAIVVRVVRPWDEKAFCDVLPPTARNVYILEEVPFESAHSGLFIDIFSALFDPVGFSPAIHAIPCTPEKMNQYISKPESLLSSIAGISLNFNDLDTSSLLNATGINAKKLLFFSSSDSTGAVLPQTIMEHFISQPKLLVRHLSTHDTFSKLGGITTDRIILSEKTAMKDYIPLSTLIPLFDTTGEINGPADFVGITDQSLLKTHSILTHARKGAAVLVYSTWTSKEVLANIPADTLTLICDQSLRIYLLNPKKLAQDLLPYASSSCQDNLETVFGLLGFVQLYVGRGGIEGHRLVEQIGRSFVGDIVEGISFSDVFDKFRDALVLIPIPRSEIDIGAKPIVLKHLEFNSIEPNGKSHLDLTTSNVGTWHDAAKHIIFREAFTPIVDVHTEDYPQIQDLRPDIPERTFLVTTTVNRRLTPKEYDRNVFHLEFDTSGTGLKYAIGEALGIHGWNDTEEVYDFCTWYGVNPGDLVTIPAPGRGNGHLKLVHTRTVFQILQQQIDIFGKPPKSFYGLLSKYATKREDRMALYFISSPEGSSTFKKLSEKDTVTYVDVLKMYPSAKPPIAELCELVGDIAPRHYSIASSQAAVGDRVDLLVVTVDWMTPSGAQRYGQCTRYLAGLKQGQKVTVSIKPSVMKLPPDPMQPIIMAGLGTGAAPFRAFMQHRAWLKAQGVKVGPLLYYFGSRHRSQEYLYGEEIEAYINENVITHCGLAFSRDGKKKVYIQHKMKDDAEMLVNYLNSKKGVFYLCGPTWPVPDVYETLVGALEKYTGKSIEEAGVYLEGLKEEERYVLELDSHNDRLDNAGARIRELSAILAEAGISIMYQSSYTSDFIFVKSSRLTQVLACLAQAGFVGYSFDNISPSLNNVVPLPTRDNDTLALPGLIFEHNPNLMRSPSSDAETILSSNLYSCYNSRTMLSEVNILNQDLICVGLPEAFTDMWSLKIIKLIVYPELILASACTSLWDSSGMNIPDNSLDLSSTSIGGFNENHLSGLDVAHSRRDSWISPLVSPSLSHNGDLSSRSENEFSPSTTPVFNKKSSSPLQYSRSLPEINSLGEHFFRRIQRNLLEEAKSTAENDPSPSFFSFTRTAEGSSLTTSRKHIAALFRPNERHVIICGDELDIEEESGSNGFPESGSYEDLAIMKCLQLDIQRFGGDRHGIINHYAFRIPKVIQTSLIAFAYFARFDNTGHYIAIARSDCAAVIWDLDTLSEVRVLEGHVGLITDISWSRNSRYVLTASKDWNCIVWDLASELHPPQSQIILVLLVTGEAYVIDCRPGYQYRSELCEPMNGDNGNANGRSRYLLINSTDRVIRHFEIPVYPVPINSEVEILEQDLEPIYRFADPVDKVSWNAIGYSSDTEWVIGGAADAAKHKIYVWDLSQEGILYETLEGGREPLVDVQWHPTKVAMASTTNRGTVLLWHCPTLEKWSAFAGDFEELDENVEYVEREDEFDIENEEELIARKRRAEEADVDICGSDEEVPDFYTRNINKGWEDDVRWAEEHPDNDLPSWIMRVISRDDLQ</sequence>
<dbReference type="Gene3D" id="2.130.10.10">
    <property type="entry name" value="YVTN repeat-like/Quinoprotein amine dehydrogenase"/>
    <property type="match status" value="1"/>
</dbReference>
<evidence type="ECO:0000256" key="4">
    <source>
        <dbReference type="ARBA" id="ARBA00012604"/>
    </source>
</evidence>
<dbReference type="InterPro" id="IPR003097">
    <property type="entry name" value="CysJ-like_FAD-binding"/>
</dbReference>
<evidence type="ECO:0000313" key="19">
    <source>
        <dbReference type="EMBL" id="GJJ07516.1"/>
    </source>
</evidence>
<dbReference type="SUPFAM" id="SSF55021">
    <property type="entry name" value="ACT-like"/>
    <property type="match status" value="1"/>
</dbReference>
<evidence type="ECO:0000256" key="15">
    <source>
        <dbReference type="ARBA" id="ARBA00059320"/>
    </source>
</evidence>
<dbReference type="GO" id="GO:0005829">
    <property type="term" value="C:cytosol"/>
    <property type="evidence" value="ECO:0007669"/>
    <property type="project" value="TreeGrafter"/>
</dbReference>
<dbReference type="InterPro" id="IPR045865">
    <property type="entry name" value="ACT-like_dom_sf"/>
</dbReference>
<evidence type="ECO:0000256" key="10">
    <source>
        <dbReference type="ARBA" id="ARBA00022827"/>
    </source>
</evidence>
<proteinExistence type="predicted"/>
<dbReference type="InterPro" id="IPR009014">
    <property type="entry name" value="Transketo_C/PFOR_II"/>
</dbReference>
<dbReference type="InterPro" id="IPR027795">
    <property type="entry name" value="CASTOR_ACT_dom"/>
</dbReference>
<evidence type="ECO:0000256" key="6">
    <source>
        <dbReference type="ARBA" id="ARBA00022574"/>
    </source>
</evidence>
<evidence type="ECO:0000256" key="2">
    <source>
        <dbReference type="ARBA" id="ARBA00001974"/>
    </source>
</evidence>
<keyword evidence="10" id="KW-0274">FAD</keyword>
<keyword evidence="7" id="KW-0285">Flavoprotein</keyword>
<protein>
    <recommendedName>
        <fullName evidence="4">assimilatory sulfite reductase (NADPH)</fullName>
        <ecNumber evidence="4">1.8.1.2</ecNumber>
    </recommendedName>
</protein>
<evidence type="ECO:0000256" key="7">
    <source>
        <dbReference type="ARBA" id="ARBA00022630"/>
    </source>
</evidence>
<dbReference type="PANTHER" id="PTHR19384:SF109">
    <property type="entry name" value="SULFITE REDUCTASE [NADPH] FLAVOPROTEIN COMPONENT"/>
    <property type="match status" value="1"/>
</dbReference>
<dbReference type="Gene3D" id="2.40.30.10">
    <property type="entry name" value="Translation factors"/>
    <property type="match status" value="1"/>
</dbReference>
<keyword evidence="5" id="KW-0813">Transport</keyword>
<evidence type="ECO:0000259" key="18">
    <source>
        <dbReference type="PROSITE" id="PS51384"/>
    </source>
</evidence>
<organism evidence="19 20">
    <name type="scientific">Clathrus columnatus</name>
    <dbReference type="NCBI Taxonomy" id="1419009"/>
    <lineage>
        <taxon>Eukaryota</taxon>
        <taxon>Fungi</taxon>
        <taxon>Dikarya</taxon>
        <taxon>Basidiomycota</taxon>
        <taxon>Agaricomycotina</taxon>
        <taxon>Agaricomycetes</taxon>
        <taxon>Phallomycetidae</taxon>
        <taxon>Phallales</taxon>
        <taxon>Clathraceae</taxon>
        <taxon>Clathrus</taxon>
    </lineage>
</organism>
<dbReference type="Pfam" id="PF00175">
    <property type="entry name" value="NAD_binding_1"/>
    <property type="match status" value="1"/>
</dbReference>
<comment type="cofactor">
    <cofactor evidence="1">
        <name>FMN</name>
        <dbReference type="ChEBI" id="CHEBI:58210"/>
    </cofactor>
</comment>
<dbReference type="EMBL" id="BPWL01000002">
    <property type="protein sequence ID" value="GJJ07516.1"/>
    <property type="molecule type" value="Genomic_DNA"/>
</dbReference>
<comment type="caution">
    <text evidence="19">The sequence shown here is derived from an EMBL/GenBank/DDBJ whole genome shotgun (WGS) entry which is preliminary data.</text>
</comment>
<accession>A0AAV4ZYV8</accession>
<dbReference type="Gene3D" id="3.40.50.920">
    <property type="match status" value="1"/>
</dbReference>
<dbReference type="CDD" id="cd06207">
    <property type="entry name" value="CyPoR_like"/>
    <property type="match status" value="1"/>
</dbReference>
<dbReference type="Pfam" id="PF00400">
    <property type="entry name" value="WD40"/>
    <property type="match status" value="1"/>
</dbReference>
<name>A0AAV4ZYV8_9AGAM</name>
<dbReference type="InterPro" id="IPR036322">
    <property type="entry name" value="WD40_repeat_dom_sf"/>
</dbReference>
<dbReference type="PROSITE" id="PS51384">
    <property type="entry name" value="FAD_FR"/>
    <property type="match status" value="1"/>
</dbReference>
<keyword evidence="11" id="KW-0521">NADP</keyword>
<dbReference type="InterPro" id="IPR023173">
    <property type="entry name" value="NADPH_Cyt_P450_Rdtase_alpha"/>
</dbReference>
<dbReference type="PANTHER" id="PTHR19384">
    <property type="entry name" value="NITRIC OXIDE SYNTHASE-RELATED"/>
    <property type="match status" value="1"/>
</dbReference>
<feature type="repeat" description="WD" evidence="16">
    <location>
        <begin position="1457"/>
        <end position="1492"/>
    </location>
</feature>
<keyword evidence="12" id="KW-0249">Electron transport</keyword>
<dbReference type="InterPro" id="IPR039261">
    <property type="entry name" value="FNR_nucleotide-bd"/>
</dbReference>
<dbReference type="SUPFAM" id="SSF52343">
    <property type="entry name" value="Ferredoxin reductase-like, C-terminal NADP-linked domain"/>
    <property type="match status" value="1"/>
</dbReference>
<dbReference type="PROSITE" id="PS50082">
    <property type="entry name" value="WD_REPEATS_2"/>
    <property type="match status" value="1"/>
</dbReference>
<dbReference type="InterPro" id="IPR015943">
    <property type="entry name" value="WD40/YVTN_repeat-like_dom_sf"/>
</dbReference>
<keyword evidence="9" id="KW-0677">Repeat</keyword>
<evidence type="ECO:0000256" key="16">
    <source>
        <dbReference type="PROSITE-ProRule" id="PRU00221"/>
    </source>
</evidence>
<feature type="region of interest" description="Disordered" evidence="17">
    <location>
        <begin position="1255"/>
        <end position="1284"/>
    </location>
</feature>
<evidence type="ECO:0000256" key="13">
    <source>
        <dbReference type="ARBA" id="ARBA00023002"/>
    </source>
</evidence>
<dbReference type="SUPFAM" id="SSF53323">
    <property type="entry name" value="Pyruvate-ferredoxin oxidoreductase, PFOR, domain III"/>
    <property type="match status" value="1"/>
</dbReference>
<dbReference type="InterPro" id="IPR001709">
    <property type="entry name" value="Flavoprot_Pyr_Nucl_cyt_Rdtase"/>
</dbReference>
<evidence type="ECO:0000256" key="1">
    <source>
        <dbReference type="ARBA" id="ARBA00001917"/>
    </source>
</evidence>
<keyword evidence="8" id="KW-0288">FMN</keyword>
<dbReference type="GO" id="GO:0004783">
    <property type="term" value="F:sulfite reductase (NADPH) activity"/>
    <property type="evidence" value="ECO:0007669"/>
    <property type="project" value="UniProtKB-EC"/>
</dbReference>
<dbReference type="PROSITE" id="PS50294">
    <property type="entry name" value="WD_REPEATS_REGION"/>
    <property type="match status" value="1"/>
</dbReference>
<comment type="catalytic activity">
    <reaction evidence="14">
        <text>hydrogen sulfide + 3 NADP(+) + 3 H2O = sulfite + 3 NADPH + 4 H(+)</text>
        <dbReference type="Rhea" id="RHEA:13801"/>
        <dbReference type="ChEBI" id="CHEBI:15377"/>
        <dbReference type="ChEBI" id="CHEBI:15378"/>
        <dbReference type="ChEBI" id="CHEBI:17359"/>
        <dbReference type="ChEBI" id="CHEBI:29919"/>
        <dbReference type="ChEBI" id="CHEBI:57783"/>
        <dbReference type="ChEBI" id="CHEBI:58349"/>
        <dbReference type="EC" id="1.8.1.2"/>
    </reaction>
</comment>
<dbReference type="PRINTS" id="PR00371">
    <property type="entry name" value="FPNCR"/>
</dbReference>
<dbReference type="InterPro" id="IPR001433">
    <property type="entry name" value="OxRdtase_FAD/NAD-bd"/>
</dbReference>
<dbReference type="SUPFAM" id="SSF63380">
    <property type="entry name" value="Riboflavin synthase domain-like"/>
    <property type="match status" value="1"/>
</dbReference>
<evidence type="ECO:0000256" key="17">
    <source>
        <dbReference type="SAM" id="MobiDB-lite"/>
    </source>
</evidence>
<dbReference type="GO" id="GO:0050660">
    <property type="term" value="F:flavin adenine dinucleotide binding"/>
    <property type="evidence" value="ECO:0007669"/>
    <property type="project" value="TreeGrafter"/>
</dbReference>
<evidence type="ECO:0000256" key="12">
    <source>
        <dbReference type="ARBA" id="ARBA00022982"/>
    </source>
</evidence>
<dbReference type="InterPro" id="IPR001680">
    <property type="entry name" value="WD40_rpt"/>
</dbReference>
<comment type="function">
    <text evidence="15">This enzyme catalyzes the 6-electron reduction of sulfite to sulfide. This is one of several activities required for the biosynthesis of L-cysteine from sulfate.</text>
</comment>
<dbReference type="InterPro" id="IPR017938">
    <property type="entry name" value="Riboflavin_synthase-like_b-brl"/>
</dbReference>
<dbReference type="InterPro" id="IPR002869">
    <property type="entry name" value="Pyrv_flavodox_OxRed_cen"/>
</dbReference>
<dbReference type="GO" id="GO:0006520">
    <property type="term" value="P:amino acid metabolic process"/>
    <property type="evidence" value="ECO:0007669"/>
    <property type="project" value="UniProtKB-ARBA"/>
</dbReference>
<dbReference type="InterPro" id="IPR019775">
    <property type="entry name" value="WD40_repeat_CS"/>
</dbReference>
<dbReference type="SUPFAM" id="SSF52922">
    <property type="entry name" value="TK C-terminal domain-like"/>
    <property type="match status" value="1"/>
</dbReference>
<dbReference type="Proteomes" id="UP001050691">
    <property type="component" value="Unassembled WGS sequence"/>
</dbReference>
<dbReference type="EC" id="1.8.1.2" evidence="4"/>
<evidence type="ECO:0000256" key="5">
    <source>
        <dbReference type="ARBA" id="ARBA00022448"/>
    </source>
</evidence>
<dbReference type="SMART" id="SM00320">
    <property type="entry name" value="WD40"/>
    <property type="match status" value="4"/>
</dbReference>
<evidence type="ECO:0000256" key="9">
    <source>
        <dbReference type="ARBA" id="ARBA00022737"/>
    </source>
</evidence>
<dbReference type="Gene3D" id="3.40.920.10">
    <property type="entry name" value="Pyruvate-ferredoxin oxidoreductase, PFOR, domain III"/>
    <property type="match status" value="1"/>
</dbReference>